<evidence type="ECO:0000313" key="1">
    <source>
        <dbReference type="EMBL" id="RYJ13925.1"/>
    </source>
</evidence>
<dbReference type="AlphaFoldDB" id="A0A482TM05"/>
<comment type="caution">
    <text evidence="1">The sequence shown here is derived from an EMBL/GenBank/DDBJ whole genome shotgun (WGS) entry which is preliminary data.</text>
</comment>
<dbReference type="PROSITE" id="PS51257">
    <property type="entry name" value="PROKAR_LIPOPROTEIN"/>
    <property type="match status" value="1"/>
</dbReference>
<dbReference type="GeneID" id="9993359"/>
<evidence type="ECO:0000313" key="2">
    <source>
        <dbReference type="Proteomes" id="UP000294028"/>
    </source>
</evidence>
<dbReference type="Proteomes" id="UP000294028">
    <property type="component" value="Unassembled WGS sequence"/>
</dbReference>
<organism evidence="1 2">
    <name type="scientific">Halogeometricum borinquense</name>
    <dbReference type="NCBI Taxonomy" id="60847"/>
    <lineage>
        <taxon>Archaea</taxon>
        <taxon>Methanobacteriati</taxon>
        <taxon>Methanobacteriota</taxon>
        <taxon>Stenosarchaea group</taxon>
        <taxon>Halobacteria</taxon>
        <taxon>Halobacteriales</taxon>
        <taxon>Haloferacaceae</taxon>
        <taxon>Halogeometricum</taxon>
    </lineage>
</organism>
<sequence length="224" mass="24005">MTTRRIVAAVLAVAILTTTTGCIGFLTGEESLSFAAKPAVVDESAAESAGYATDGPQTVEVNETVTVAGQERHVVAKNQVTTYEKTLDLTIFEAKLGMFTVISSPAVEVAGQTMNPISDYSSRQLVGLVETQYQGLSDVNKVSSQTITVQGQETEVTKFAAKATINGERVDVYVHVMKYKDGEDFIVGLGLYPQKLDSEENNIMSMMRAIEHPAEANGTTEQAA</sequence>
<dbReference type="EMBL" id="RZHH01000002">
    <property type="protein sequence ID" value="RYJ13925.1"/>
    <property type="molecule type" value="Genomic_DNA"/>
</dbReference>
<accession>A0A482TM05</accession>
<dbReference type="InterPro" id="IPR045396">
    <property type="entry name" value="DUF6517"/>
</dbReference>
<protein>
    <submittedName>
        <fullName evidence="1">Uncharacterized protein</fullName>
    </submittedName>
</protein>
<proteinExistence type="predicted"/>
<dbReference type="Pfam" id="PF20127">
    <property type="entry name" value="DUF6517"/>
    <property type="match status" value="1"/>
</dbReference>
<dbReference type="OMA" id="WQSTYVK"/>
<dbReference type="RefSeq" id="WP_006054344.1">
    <property type="nucleotide sequence ID" value="NZ_RZHH01000002.1"/>
</dbReference>
<reference evidence="1 2" key="1">
    <citation type="submission" date="2018-12" db="EMBL/GenBank/DDBJ databases">
        <title>Genome analysis provides insights into bioremediation potentialities of Halogeometricum borinquense strain N11.</title>
        <authorList>
            <person name="Najjari A."/>
            <person name="Youssef N."/>
            <person name="Fhoula I."/>
            <person name="Ben Dhia O."/>
            <person name="Mahjoubi M."/>
            <person name="Ouzari H.I."/>
            <person name="Cherif A."/>
        </authorList>
    </citation>
    <scope>NUCLEOTIDE SEQUENCE [LARGE SCALE GENOMIC DNA]</scope>
    <source>
        <strain evidence="1 2">N11</strain>
    </source>
</reference>
<gene>
    <name evidence="1" type="ORF">ELS19_08040</name>
</gene>
<name>A0A482TM05_9EURY</name>